<dbReference type="AlphaFoldDB" id="A0A9D4U4E0"/>
<protein>
    <submittedName>
        <fullName evidence="1">Uncharacterized protein</fullName>
    </submittedName>
</protein>
<organism evidence="1 2">
    <name type="scientific">Adiantum capillus-veneris</name>
    <name type="common">Maidenhair fern</name>
    <dbReference type="NCBI Taxonomy" id="13818"/>
    <lineage>
        <taxon>Eukaryota</taxon>
        <taxon>Viridiplantae</taxon>
        <taxon>Streptophyta</taxon>
        <taxon>Embryophyta</taxon>
        <taxon>Tracheophyta</taxon>
        <taxon>Polypodiopsida</taxon>
        <taxon>Polypodiidae</taxon>
        <taxon>Polypodiales</taxon>
        <taxon>Pteridineae</taxon>
        <taxon>Pteridaceae</taxon>
        <taxon>Vittarioideae</taxon>
        <taxon>Adiantum</taxon>
    </lineage>
</organism>
<sequence>MIKTQNKGEGIALQQGIQGLHQDRQEHLSPAPTHSAYLTELRSRAIPPTGNCRPALELCGMLFLPGVLPRPAMAKLSTETAAKKQRLPECGMISSLVRKKKRRCACTLLLTVHPSYPKLI</sequence>
<comment type="caution">
    <text evidence="1">The sequence shown here is derived from an EMBL/GenBank/DDBJ whole genome shotgun (WGS) entry which is preliminary data.</text>
</comment>
<proteinExistence type="predicted"/>
<dbReference type="EMBL" id="JABFUD020000024">
    <property type="protein sequence ID" value="KAI5060798.1"/>
    <property type="molecule type" value="Genomic_DNA"/>
</dbReference>
<evidence type="ECO:0000313" key="1">
    <source>
        <dbReference type="EMBL" id="KAI5060798.1"/>
    </source>
</evidence>
<accession>A0A9D4U4E0</accession>
<reference evidence="1" key="1">
    <citation type="submission" date="2021-01" db="EMBL/GenBank/DDBJ databases">
        <title>Adiantum capillus-veneris genome.</title>
        <authorList>
            <person name="Fang Y."/>
            <person name="Liao Q."/>
        </authorList>
    </citation>
    <scope>NUCLEOTIDE SEQUENCE</scope>
    <source>
        <strain evidence="1">H3</strain>
        <tissue evidence="1">Leaf</tissue>
    </source>
</reference>
<dbReference type="Proteomes" id="UP000886520">
    <property type="component" value="Chromosome 24"/>
</dbReference>
<gene>
    <name evidence="1" type="ORF">GOP47_0025218</name>
</gene>
<name>A0A9D4U4E0_ADICA</name>
<evidence type="ECO:0000313" key="2">
    <source>
        <dbReference type="Proteomes" id="UP000886520"/>
    </source>
</evidence>
<keyword evidence="2" id="KW-1185">Reference proteome</keyword>